<evidence type="ECO:0000313" key="2">
    <source>
        <dbReference type="Proteomes" id="UP000440978"/>
    </source>
</evidence>
<dbReference type="Proteomes" id="UP000440978">
    <property type="component" value="Unassembled WGS sequence"/>
</dbReference>
<dbReference type="EMBL" id="WNHB01000004">
    <property type="protein sequence ID" value="MTT31045.1"/>
    <property type="molecule type" value="Genomic_DNA"/>
</dbReference>
<evidence type="ECO:0008006" key="3">
    <source>
        <dbReference type="Google" id="ProtNLM"/>
    </source>
</evidence>
<accession>A0A6N8CQ43</accession>
<comment type="caution">
    <text evidence="1">The sequence shown here is derived from an EMBL/GenBank/DDBJ whole genome shotgun (WGS) entry which is preliminary data.</text>
</comment>
<protein>
    <recommendedName>
        <fullName evidence="3">YaaC-like Protein</fullName>
    </recommendedName>
</protein>
<gene>
    <name evidence="1" type="ORF">GMB86_03325</name>
</gene>
<reference evidence="1 2" key="1">
    <citation type="submission" date="2019-11" db="EMBL/GenBank/DDBJ databases">
        <title>Terrilactibacillus tamarindus sp. nov. BCM23-1 isolated from bark of Tamarindus indica.</title>
        <authorList>
            <person name="Kingkaew E."/>
            <person name="Tanasupawat S."/>
        </authorList>
    </citation>
    <scope>NUCLEOTIDE SEQUENCE [LARGE SCALE GENOMIC DNA]</scope>
    <source>
        <strain evidence="1 2">BCM23-1</strain>
    </source>
</reference>
<name>A0A6N8CQ43_9BACI</name>
<dbReference type="OrthoDB" id="2380109at2"/>
<keyword evidence="2" id="KW-1185">Reference proteome</keyword>
<dbReference type="Pfam" id="PF14175">
    <property type="entry name" value="YaaC"/>
    <property type="match status" value="1"/>
</dbReference>
<dbReference type="InterPro" id="IPR026988">
    <property type="entry name" value="YaaC-like"/>
</dbReference>
<evidence type="ECO:0000313" key="1">
    <source>
        <dbReference type="EMBL" id="MTT31045.1"/>
    </source>
</evidence>
<organism evidence="1 2">
    <name type="scientific">Terrilactibacillus tamarindi</name>
    <dbReference type="NCBI Taxonomy" id="2599694"/>
    <lineage>
        <taxon>Bacteria</taxon>
        <taxon>Bacillati</taxon>
        <taxon>Bacillota</taxon>
        <taxon>Bacilli</taxon>
        <taxon>Bacillales</taxon>
        <taxon>Bacillaceae</taxon>
        <taxon>Terrilactibacillus</taxon>
    </lineage>
</organism>
<proteinExistence type="predicted"/>
<sequence length="316" mass="37326">MSLEVYPMFYDYLPFESTSYCQSYLKSVYVKHSFDEAVSLSYKNGLSFSYYVQHSQIYYQQALKAPYEIKPMLIYYGMIQLLKACLIRNNPYYPENSNDLAHGLSTRKRKKQNYVFLQDSVRIQQHGLFSLILDHMFHMKQIVGQSFTMLSLMKMIPEIGHLYTRLTHSHFHYPLIPRNEGEFEVSKKIIDDLCISKARLNRILSHHDIILADNASDVFVLTLKRPVPFFNPQPLQMRQDQQLFISNQRDYPSQIPELLAHYLILYNLSMICRYETDWWYDLLSQRDSNDISYIKGFLDITINKVPAIIADYLMNG</sequence>
<dbReference type="AlphaFoldDB" id="A0A6N8CQ43"/>